<protein>
    <submittedName>
        <fullName evidence="1">Uncharacterized protein</fullName>
    </submittedName>
</protein>
<reference evidence="1" key="1">
    <citation type="journal article" date="2021" name="Proc. Natl. Acad. Sci. U.S.A.">
        <title>A Catalog of Tens of Thousands of Viruses from Human Metagenomes Reveals Hidden Associations with Chronic Diseases.</title>
        <authorList>
            <person name="Tisza M.J."/>
            <person name="Buck C.B."/>
        </authorList>
    </citation>
    <scope>NUCLEOTIDE SEQUENCE</scope>
    <source>
        <strain evidence="1">CtkmZ20</strain>
    </source>
</reference>
<organism evidence="1">
    <name type="scientific">Myoviridae sp. ctkmZ20</name>
    <dbReference type="NCBI Taxonomy" id="2825166"/>
    <lineage>
        <taxon>Viruses</taxon>
        <taxon>Duplodnaviria</taxon>
        <taxon>Heunggongvirae</taxon>
        <taxon>Uroviricota</taxon>
        <taxon>Caudoviricetes</taxon>
    </lineage>
</organism>
<proteinExistence type="predicted"/>
<name>A0A8S5NSP5_9CAUD</name>
<accession>A0A8S5NSP5</accession>
<dbReference type="EMBL" id="BK015248">
    <property type="protein sequence ID" value="DAD97813.1"/>
    <property type="molecule type" value="Genomic_DNA"/>
</dbReference>
<evidence type="ECO:0000313" key="1">
    <source>
        <dbReference type="EMBL" id="DAD97813.1"/>
    </source>
</evidence>
<sequence>MPIREISGITRHIALIQGGLNKPIPPRVPRLAITLSLSESVARSYSSLI</sequence>